<comment type="caution">
    <text evidence="7">The sequence shown here is derived from an EMBL/GenBank/DDBJ whole genome shotgun (WGS) entry which is preliminary data.</text>
</comment>
<evidence type="ECO:0000313" key="7">
    <source>
        <dbReference type="EMBL" id="KAF7776518.1"/>
    </source>
</evidence>
<gene>
    <name evidence="7" type="ORF">Agabi119p4_4911</name>
</gene>
<keyword evidence="2" id="KW-0964">Secreted</keyword>
<evidence type="ECO:0000256" key="5">
    <source>
        <dbReference type="SAM" id="SignalP"/>
    </source>
</evidence>
<accession>A0A8H7F471</accession>
<comment type="subcellular location">
    <subcellularLocation>
        <location evidence="1">Secreted</location>
    </subcellularLocation>
</comment>
<dbReference type="Pfam" id="PF05730">
    <property type="entry name" value="CFEM"/>
    <property type="match status" value="1"/>
</dbReference>
<evidence type="ECO:0000256" key="2">
    <source>
        <dbReference type="ARBA" id="ARBA00022525"/>
    </source>
</evidence>
<dbReference type="InterPro" id="IPR008427">
    <property type="entry name" value="Extracellular_membr_CFEM_dom"/>
</dbReference>
<dbReference type="EMBL" id="JABXXO010000006">
    <property type="protein sequence ID" value="KAF7776518.1"/>
    <property type="molecule type" value="Genomic_DNA"/>
</dbReference>
<proteinExistence type="predicted"/>
<dbReference type="Proteomes" id="UP000629468">
    <property type="component" value="Unassembled WGS sequence"/>
</dbReference>
<protein>
    <recommendedName>
        <fullName evidence="6">CFEM domain-containing protein</fullName>
    </recommendedName>
</protein>
<keyword evidence="4" id="KW-1015">Disulfide bond</keyword>
<evidence type="ECO:0000256" key="3">
    <source>
        <dbReference type="ARBA" id="ARBA00022729"/>
    </source>
</evidence>
<organism evidence="7 8">
    <name type="scientific">Agaricus bisporus var. burnettii</name>
    <dbReference type="NCBI Taxonomy" id="192524"/>
    <lineage>
        <taxon>Eukaryota</taxon>
        <taxon>Fungi</taxon>
        <taxon>Dikarya</taxon>
        <taxon>Basidiomycota</taxon>
        <taxon>Agaricomycotina</taxon>
        <taxon>Agaricomycetes</taxon>
        <taxon>Agaricomycetidae</taxon>
        <taxon>Agaricales</taxon>
        <taxon>Agaricineae</taxon>
        <taxon>Agaricaceae</taxon>
        <taxon>Agaricus</taxon>
    </lineage>
</organism>
<dbReference type="PROSITE" id="PS52012">
    <property type="entry name" value="CFEM"/>
    <property type="match status" value="1"/>
</dbReference>
<reference evidence="7 8" key="1">
    <citation type="journal article" name="Sci. Rep.">
        <title>Telomere-to-telomere assembled and centromere annotated genomes of the two main subspecies of the button mushroom Agaricus bisporus reveal especially polymorphic chromosome ends.</title>
        <authorList>
            <person name="Sonnenberg A.S.M."/>
            <person name="Sedaghat-Telgerd N."/>
            <person name="Lavrijssen B."/>
            <person name="Ohm R.A."/>
            <person name="Hendrickx P.M."/>
            <person name="Scholtmeijer K."/>
            <person name="Baars J.J.P."/>
            <person name="van Peer A."/>
        </authorList>
    </citation>
    <scope>NUCLEOTIDE SEQUENCE [LARGE SCALE GENOMIC DNA]</scope>
    <source>
        <strain evidence="7 8">H119_p4</strain>
    </source>
</reference>
<sequence length="163" mass="17504">MQASNLILFSSLAILAARAQSHDDSPSSFGLPPATFTPRPTSKGSYPLPPCVVKCLTDALQSSDCKINDQACACTNPAYQNASKACIETRCLPEDQEKAARLQDHCSDISDDRIASSSTQPQTPTIINYAEETGRVVNVAFSVNELQGWRKVVIAALSLFLAV</sequence>
<evidence type="ECO:0000256" key="4">
    <source>
        <dbReference type="ARBA" id="ARBA00023157"/>
    </source>
</evidence>
<feature type="chain" id="PRO_5034238878" description="CFEM domain-containing protein" evidence="5">
    <location>
        <begin position="22"/>
        <end position="163"/>
    </location>
</feature>
<evidence type="ECO:0000256" key="1">
    <source>
        <dbReference type="ARBA" id="ARBA00004613"/>
    </source>
</evidence>
<feature type="domain" description="CFEM" evidence="6">
    <location>
        <begin position="23"/>
        <end position="133"/>
    </location>
</feature>
<evidence type="ECO:0000259" key="6">
    <source>
        <dbReference type="PROSITE" id="PS52012"/>
    </source>
</evidence>
<keyword evidence="3 5" id="KW-0732">Signal</keyword>
<name>A0A8H7F471_AGABI</name>
<evidence type="ECO:0000313" key="8">
    <source>
        <dbReference type="Proteomes" id="UP000629468"/>
    </source>
</evidence>
<dbReference type="AlphaFoldDB" id="A0A8H7F471"/>
<feature type="signal peptide" evidence="5">
    <location>
        <begin position="1"/>
        <end position="21"/>
    </location>
</feature>
<dbReference type="GO" id="GO:0005576">
    <property type="term" value="C:extracellular region"/>
    <property type="evidence" value="ECO:0007669"/>
    <property type="project" value="UniProtKB-SubCell"/>
</dbReference>